<evidence type="ECO:0000256" key="2">
    <source>
        <dbReference type="ARBA" id="ARBA00023242"/>
    </source>
</evidence>
<dbReference type="EMBL" id="KZ308152">
    <property type="protein sequence ID" value="KAG8223049.1"/>
    <property type="molecule type" value="Genomic_DNA"/>
</dbReference>
<dbReference type="PANTHER" id="PTHR13129:SF4">
    <property type="entry name" value="DDB1- AND CUL4-ASSOCIATED FACTOR 1"/>
    <property type="match status" value="1"/>
</dbReference>
<accession>A0A8K0JVL4</accession>
<dbReference type="SUPFAM" id="SSF48371">
    <property type="entry name" value="ARM repeat"/>
    <property type="match status" value="1"/>
</dbReference>
<evidence type="ECO:0008006" key="6">
    <source>
        <dbReference type="Google" id="ProtNLM"/>
    </source>
</evidence>
<evidence type="ECO:0000256" key="1">
    <source>
        <dbReference type="ARBA" id="ARBA00004123"/>
    </source>
</evidence>
<evidence type="ECO:0000256" key="3">
    <source>
        <dbReference type="SAM" id="MobiDB-lite"/>
    </source>
</evidence>
<dbReference type="GO" id="GO:0080008">
    <property type="term" value="C:Cul4-RING E3 ubiquitin ligase complex"/>
    <property type="evidence" value="ECO:0007669"/>
    <property type="project" value="TreeGrafter"/>
</dbReference>
<dbReference type="InterPro" id="IPR033270">
    <property type="entry name" value="VPRBP/DCAF1"/>
</dbReference>
<dbReference type="InterPro" id="IPR016024">
    <property type="entry name" value="ARM-type_fold"/>
</dbReference>
<comment type="subcellular location">
    <subcellularLocation>
        <location evidence="1">Nucleus</location>
    </subcellularLocation>
</comment>
<feature type="region of interest" description="Disordered" evidence="3">
    <location>
        <begin position="82"/>
        <end position="109"/>
    </location>
</feature>
<keyword evidence="2" id="KW-0539">Nucleus</keyword>
<proteinExistence type="predicted"/>
<dbReference type="PANTHER" id="PTHR13129">
    <property type="entry name" value="VPRBP PROTEIN-RELATED"/>
    <property type="match status" value="1"/>
</dbReference>
<protein>
    <recommendedName>
        <fullName evidence="6">Protein mahjong</fullName>
    </recommendedName>
</protein>
<dbReference type="OrthoDB" id="27563at2759"/>
<comment type="caution">
    <text evidence="4">The sequence shown here is derived from an EMBL/GenBank/DDBJ whole genome shotgun (WGS) entry which is preliminary data.</text>
</comment>
<organism evidence="4 5">
    <name type="scientific">Ladona fulva</name>
    <name type="common">Scarce chaser dragonfly</name>
    <name type="synonym">Libellula fulva</name>
    <dbReference type="NCBI Taxonomy" id="123851"/>
    <lineage>
        <taxon>Eukaryota</taxon>
        <taxon>Metazoa</taxon>
        <taxon>Ecdysozoa</taxon>
        <taxon>Arthropoda</taxon>
        <taxon>Hexapoda</taxon>
        <taxon>Insecta</taxon>
        <taxon>Pterygota</taxon>
        <taxon>Palaeoptera</taxon>
        <taxon>Odonata</taxon>
        <taxon>Epiprocta</taxon>
        <taxon>Anisoptera</taxon>
        <taxon>Libelluloidea</taxon>
        <taxon>Libellulidae</taxon>
        <taxon>Ladona</taxon>
    </lineage>
</organism>
<dbReference type="Gene3D" id="1.25.10.10">
    <property type="entry name" value="Leucine-rich Repeat Variant"/>
    <property type="match status" value="1"/>
</dbReference>
<dbReference type="GO" id="GO:0005634">
    <property type="term" value="C:nucleus"/>
    <property type="evidence" value="ECO:0007669"/>
    <property type="project" value="UniProtKB-SubCell"/>
</dbReference>
<evidence type="ECO:0000313" key="5">
    <source>
        <dbReference type="Proteomes" id="UP000792457"/>
    </source>
</evidence>
<evidence type="ECO:0000313" key="4">
    <source>
        <dbReference type="EMBL" id="KAG8223049.1"/>
    </source>
</evidence>
<sequence>MGKVSSTLHSRFLGKLRTVYLWVHLSPSSATTTKITQNGLLHESEEEMDVDCNATLNGDVLEGDICKDTYGLRTVTRRRSVDRPLETKQVSTSPFAMPESPPHPHSSIHATPPVALIAPTSATGECSNSSWAEMESYVIGNIQMYPPTLATRQILILRYLTPMGEYQECLSHVFEHNALELILKYINVRETRDARLAFEALKYLAALLCHKKFAIELINMQGLQRLLEVPRPSISATGVSMCLYYLAYCEDAIERVCLLPRHIITDLVRYSLWLLECSHDSGRCHATMFFGLSFQFRVILEEFDAQDGLRKLYNVVSTLPILSVEEEATLNDDEECAARQIVRHVCMALKRYFEAHLAIKAEQVKRATLRDQPMSPPGSVVDCSVNSFDSPPGSPNFSALMSSSHITSQTQSAWPPNKAMKWSAEEVQERVNTLLEFMPFRAHWAPVEELLRLGGVTLLLQIIAFTYEWNYSGRADTVRSALDVLSICCVMPRVQSVLCERVELPEESVTVGMNIVIGAAEGEIAADPDVQRAALNVIANCVCAPIHRVGGVIGRYSAAGSSRKRTSAYRNSEELISRVWESVRSNNGIMVLLQLMTVKTPITDADSLRALACRALAGLARSETVRQIISKLPMFTGGQIQTLLRDPILQDKRQEHVKFQRHALELLERVSGKAKPHGNDVHFDVSLNNIHRLGLALHSMSSS</sequence>
<reference evidence="4" key="2">
    <citation type="submission" date="2017-10" db="EMBL/GenBank/DDBJ databases">
        <title>Ladona fulva Genome sequencing and assembly.</title>
        <authorList>
            <person name="Murali S."/>
            <person name="Richards S."/>
            <person name="Bandaranaike D."/>
            <person name="Bellair M."/>
            <person name="Blankenburg K."/>
            <person name="Chao H."/>
            <person name="Dinh H."/>
            <person name="Doddapaneni H."/>
            <person name="Dugan-Rocha S."/>
            <person name="Elkadiri S."/>
            <person name="Gnanaolivu R."/>
            <person name="Hernandez B."/>
            <person name="Skinner E."/>
            <person name="Javaid M."/>
            <person name="Lee S."/>
            <person name="Li M."/>
            <person name="Ming W."/>
            <person name="Munidasa M."/>
            <person name="Muniz J."/>
            <person name="Nguyen L."/>
            <person name="Hughes D."/>
            <person name="Osuji N."/>
            <person name="Pu L.-L."/>
            <person name="Puazo M."/>
            <person name="Qu C."/>
            <person name="Quiroz J."/>
            <person name="Raj R."/>
            <person name="Weissenberger G."/>
            <person name="Xin Y."/>
            <person name="Zou X."/>
            <person name="Han Y."/>
            <person name="Worley K."/>
            <person name="Muzny D."/>
            <person name="Gibbs R."/>
        </authorList>
    </citation>
    <scope>NUCLEOTIDE SEQUENCE</scope>
    <source>
        <strain evidence="4">Sampled in the wild</strain>
    </source>
</reference>
<keyword evidence="5" id="KW-1185">Reference proteome</keyword>
<gene>
    <name evidence="4" type="ORF">J437_LFUL001997</name>
</gene>
<dbReference type="Proteomes" id="UP000792457">
    <property type="component" value="Unassembled WGS sequence"/>
</dbReference>
<dbReference type="GO" id="GO:0016567">
    <property type="term" value="P:protein ubiquitination"/>
    <property type="evidence" value="ECO:0007669"/>
    <property type="project" value="InterPro"/>
</dbReference>
<reference evidence="4" key="1">
    <citation type="submission" date="2013-04" db="EMBL/GenBank/DDBJ databases">
        <authorList>
            <person name="Qu J."/>
            <person name="Murali S.C."/>
            <person name="Bandaranaike D."/>
            <person name="Bellair M."/>
            <person name="Blankenburg K."/>
            <person name="Chao H."/>
            <person name="Dinh H."/>
            <person name="Doddapaneni H."/>
            <person name="Downs B."/>
            <person name="Dugan-Rocha S."/>
            <person name="Elkadiri S."/>
            <person name="Gnanaolivu R.D."/>
            <person name="Hernandez B."/>
            <person name="Javaid M."/>
            <person name="Jayaseelan J.C."/>
            <person name="Lee S."/>
            <person name="Li M."/>
            <person name="Ming W."/>
            <person name="Munidasa M."/>
            <person name="Muniz J."/>
            <person name="Nguyen L."/>
            <person name="Ongeri F."/>
            <person name="Osuji N."/>
            <person name="Pu L.-L."/>
            <person name="Puazo M."/>
            <person name="Qu C."/>
            <person name="Quiroz J."/>
            <person name="Raj R."/>
            <person name="Weissenberger G."/>
            <person name="Xin Y."/>
            <person name="Zou X."/>
            <person name="Han Y."/>
            <person name="Richards S."/>
            <person name="Worley K."/>
            <person name="Muzny D."/>
            <person name="Gibbs R."/>
        </authorList>
    </citation>
    <scope>NUCLEOTIDE SEQUENCE</scope>
    <source>
        <strain evidence="4">Sampled in the wild</strain>
    </source>
</reference>
<dbReference type="AlphaFoldDB" id="A0A8K0JVL4"/>
<dbReference type="InterPro" id="IPR011989">
    <property type="entry name" value="ARM-like"/>
</dbReference>
<name>A0A8K0JVL4_LADFU</name>